<evidence type="ECO:0000256" key="1">
    <source>
        <dbReference type="SAM" id="MobiDB-lite"/>
    </source>
</evidence>
<gene>
    <name evidence="2" type="ORF">Q5M86_01210</name>
</gene>
<name>A0ABT8YU97_9SPIR</name>
<dbReference type="RefSeq" id="WP_304384903.1">
    <property type="nucleotide sequence ID" value="NZ_JAUPBL010000022.1"/>
</dbReference>
<keyword evidence="3" id="KW-1185">Reference proteome</keyword>
<feature type="region of interest" description="Disordered" evidence="1">
    <location>
        <begin position="519"/>
        <end position="549"/>
    </location>
</feature>
<dbReference type="Proteomes" id="UP001175147">
    <property type="component" value="Unassembled WGS sequence"/>
</dbReference>
<evidence type="ECO:0000313" key="2">
    <source>
        <dbReference type="EMBL" id="MDO7019386.1"/>
    </source>
</evidence>
<comment type="caution">
    <text evidence="2">The sequence shown here is derived from an EMBL/GenBank/DDBJ whole genome shotgun (WGS) entry which is preliminary data.</text>
</comment>
<feature type="compositionally biased region" description="Low complexity" evidence="1">
    <location>
        <begin position="522"/>
        <end position="540"/>
    </location>
</feature>
<organism evidence="2 3">
    <name type="scientific">Brachyspira innocens</name>
    <dbReference type="NCBI Taxonomy" id="13264"/>
    <lineage>
        <taxon>Bacteria</taxon>
        <taxon>Pseudomonadati</taxon>
        <taxon>Spirochaetota</taxon>
        <taxon>Spirochaetia</taxon>
        <taxon>Brachyspirales</taxon>
        <taxon>Brachyspiraceae</taxon>
        <taxon>Brachyspira</taxon>
    </lineage>
</organism>
<reference evidence="2" key="1">
    <citation type="submission" date="2023-07" db="EMBL/GenBank/DDBJ databases">
        <title>Mucosal microbiota of week-old chicken and adult hens.</title>
        <authorList>
            <person name="Volf J."/>
            <person name="Karasova D."/>
            <person name="Crhanova M."/>
            <person name="Faldynova M."/>
            <person name="Prikrylova H."/>
            <person name="Zeman M."/>
            <person name="Babak V."/>
            <person name="Rajova J."/>
            <person name="Rychlik I."/>
        </authorList>
    </citation>
    <scope>NUCLEOTIDE SEQUENCE</scope>
    <source>
        <strain evidence="2">ET902</strain>
    </source>
</reference>
<dbReference type="InterPro" id="IPR006429">
    <property type="entry name" value="Phage_lambda_portal"/>
</dbReference>
<accession>A0ABT8YU97</accession>
<sequence>MFKFVKDISEALNCAFSIKAGNNIKEIKREEKENINSYLNTTGYGIGYRSVGAKIEYGVQPVVDEFFDRVVLVGRSRQSEFDSVHYKAMIYWLMTYVVGTGLNINVLPNWEILGIDDADTKRKYQSKIEHRIKSILRSKEADFLGNYNTGQFFRELYRSYVVDGDVFVQFIYEHKKTANDFVLSPVKLRIIPTECISYVKDSAEGIKLDKYGREIGYYITENNYEDTSSIYNKKLKNKAVYYPRYTSMGQIQIIHLANRNRPLDLRGIPRGSHIFHELEKIYQSNVAELDAQLLNSQIFGVIERELGTEDKSELKDLPARKNFIESTKEVPSTDSTVMNMTNVVLNHLNAGEKLVQANSNRPNLNIPAFIDSILIPACSSMGIPAEVLKGSFNSNYSAARAAINQMWETVVQERTDFALNVVSPFYDAVITELVYSRDLKLKGFLESSEKRLAWLQHTVTGRAIPTLDPTKEVEAMKMSVENGFVTREYASRTLYGTNFRDNVQGIADEEEHSRSLNVKLGENNNNNNKQSNENNNNNENNNEEELNNE</sequence>
<dbReference type="EMBL" id="JAUPBM010000007">
    <property type="protein sequence ID" value="MDO7019386.1"/>
    <property type="molecule type" value="Genomic_DNA"/>
</dbReference>
<evidence type="ECO:0000313" key="3">
    <source>
        <dbReference type="Proteomes" id="UP001175147"/>
    </source>
</evidence>
<dbReference type="Pfam" id="PF05136">
    <property type="entry name" value="Phage_portal_2"/>
    <property type="match status" value="1"/>
</dbReference>
<proteinExistence type="predicted"/>
<protein>
    <submittedName>
        <fullName evidence="2">Phage portal protein</fullName>
    </submittedName>
</protein>